<keyword evidence="8" id="KW-1208">Phospholipid metabolism</keyword>
<dbReference type="RefSeq" id="WP_310297353.1">
    <property type="nucleotide sequence ID" value="NZ_BAAAPS010000011.1"/>
</dbReference>
<keyword evidence="7" id="KW-0443">Lipid metabolism</keyword>
<feature type="domain" description="DAGKc" evidence="9">
    <location>
        <begin position="7"/>
        <end position="137"/>
    </location>
</feature>
<dbReference type="Pfam" id="PF00781">
    <property type="entry name" value="DAGK_cat"/>
    <property type="match status" value="1"/>
</dbReference>
<evidence type="ECO:0000259" key="9">
    <source>
        <dbReference type="PROSITE" id="PS50146"/>
    </source>
</evidence>
<keyword evidence="5 10" id="KW-0418">Kinase</keyword>
<evidence type="ECO:0000256" key="2">
    <source>
        <dbReference type="ARBA" id="ARBA00005983"/>
    </source>
</evidence>
<evidence type="ECO:0000256" key="8">
    <source>
        <dbReference type="ARBA" id="ARBA00023264"/>
    </source>
</evidence>
<dbReference type="InterPro" id="IPR016064">
    <property type="entry name" value="NAD/diacylglycerol_kinase_sf"/>
</dbReference>
<dbReference type="EC" id="2.7.1.107" evidence="10"/>
<keyword evidence="11" id="KW-1185">Reference proteome</keyword>
<dbReference type="InterPro" id="IPR001206">
    <property type="entry name" value="Diacylglycerol_kinase_cat_dom"/>
</dbReference>
<dbReference type="PANTHER" id="PTHR12358">
    <property type="entry name" value="SPHINGOSINE KINASE"/>
    <property type="match status" value="1"/>
</dbReference>
<dbReference type="PROSITE" id="PS50146">
    <property type="entry name" value="DAGK"/>
    <property type="match status" value="1"/>
</dbReference>
<evidence type="ECO:0000256" key="6">
    <source>
        <dbReference type="ARBA" id="ARBA00022840"/>
    </source>
</evidence>
<evidence type="ECO:0000313" key="11">
    <source>
        <dbReference type="Proteomes" id="UP001183648"/>
    </source>
</evidence>
<proteinExistence type="inferred from homology"/>
<dbReference type="Pfam" id="PF19279">
    <property type="entry name" value="YegS_C"/>
    <property type="match status" value="1"/>
</dbReference>
<dbReference type="InterPro" id="IPR045540">
    <property type="entry name" value="YegS/DAGK_C"/>
</dbReference>
<dbReference type="InterPro" id="IPR050187">
    <property type="entry name" value="Lipid_Phosphate_FormReg"/>
</dbReference>
<dbReference type="InterPro" id="IPR017438">
    <property type="entry name" value="ATP-NAD_kinase_N"/>
</dbReference>
<dbReference type="SUPFAM" id="SSF111331">
    <property type="entry name" value="NAD kinase/diacylglycerol kinase-like"/>
    <property type="match status" value="1"/>
</dbReference>
<evidence type="ECO:0000256" key="4">
    <source>
        <dbReference type="ARBA" id="ARBA00022741"/>
    </source>
</evidence>
<comment type="cofactor">
    <cofactor evidence="1">
        <name>Mg(2+)</name>
        <dbReference type="ChEBI" id="CHEBI:18420"/>
    </cofactor>
</comment>
<keyword evidence="7" id="KW-0594">Phospholipid biosynthesis</keyword>
<dbReference type="Gene3D" id="2.60.200.40">
    <property type="match status" value="1"/>
</dbReference>
<keyword evidence="3 10" id="KW-0808">Transferase</keyword>
<sequence>MRTLGGTTFRDCLVVANPAAGSIQDDTASRVATAVARSGALEGPLRLVRTEGPGHAAALAAGDPAELVVAIGGDGTVSEVTQVLAGTDRTLCALPAGSGNSTARALWGDRSCDEVTDLLRHGRTRTWRIDLLRLAELDAVSVLGTSTGFLAQVLADAAAYDGVLSGIDRYYAAAAGLLSDMPDSPTRVSVDGAVLSDGPTSSVAIGGGRHRARAFEFLPRSVLDDGLLDVSTIEHLTGEATERVAATIPTGDHLDLPGVTYARGREVVVERTDGHPLVAEHDGTVVDVGPRLTASVMPAALTVLTVLDRPRP</sequence>
<keyword evidence="4" id="KW-0547">Nucleotide-binding</keyword>
<comment type="similarity">
    <text evidence="2">Belongs to the diacylglycerol/lipid kinase family.</text>
</comment>
<dbReference type="PANTHER" id="PTHR12358:SF106">
    <property type="entry name" value="LIPID KINASE YEGS"/>
    <property type="match status" value="1"/>
</dbReference>
<evidence type="ECO:0000256" key="3">
    <source>
        <dbReference type="ARBA" id="ARBA00022679"/>
    </source>
</evidence>
<dbReference type="Gene3D" id="3.40.50.10330">
    <property type="entry name" value="Probable inorganic polyphosphate/atp-NAD kinase, domain 1"/>
    <property type="match status" value="1"/>
</dbReference>
<evidence type="ECO:0000313" key="10">
    <source>
        <dbReference type="EMBL" id="MDR7360622.1"/>
    </source>
</evidence>
<evidence type="ECO:0000256" key="1">
    <source>
        <dbReference type="ARBA" id="ARBA00001946"/>
    </source>
</evidence>
<dbReference type="GO" id="GO:0004143">
    <property type="term" value="F:ATP-dependent diacylglycerol kinase activity"/>
    <property type="evidence" value="ECO:0007669"/>
    <property type="project" value="UniProtKB-EC"/>
</dbReference>
<reference evidence="10 11" key="1">
    <citation type="submission" date="2023-07" db="EMBL/GenBank/DDBJ databases">
        <title>Sequencing the genomes of 1000 actinobacteria strains.</title>
        <authorList>
            <person name="Klenk H.-P."/>
        </authorList>
    </citation>
    <scope>NUCLEOTIDE SEQUENCE [LARGE SCALE GENOMIC DNA]</scope>
    <source>
        <strain evidence="10 11">DSM 19426</strain>
    </source>
</reference>
<dbReference type="Proteomes" id="UP001183648">
    <property type="component" value="Unassembled WGS sequence"/>
</dbReference>
<gene>
    <name evidence="10" type="ORF">J2S63_000175</name>
</gene>
<dbReference type="EMBL" id="JAVDYG010000001">
    <property type="protein sequence ID" value="MDR7360622.1"/>
    <property type="molecule type" value="Genomic_DNA"/>
</dbReference>
<keyword evidence="7" id="KW-0444">Lipid biosynthesis</keyword>
<accession>A0ABU2BPP8</accession>
<protein>
    <submittedName>
        <fullName evidence="10">Diacylglycerol kinase (ATP)</fullName>
        <ecNumber evidence="10">2.7.1.107</ecNumber>
    </submittedName>
</protein>
<name>A0ABU2BPP8_9ACTN</name>
<organism evidence="10 11">
    <name type="scientific">Nocardioides marmoribigeumensis</name>
    <dbReference type="NCBI Taxonomy" id="433649"/>
    <lineage>
        <taxon>Bacteria</taxon>
        <taxon>Bacillati</taxon>
        <taxon>Actinomycetota</taxon>
        <taxon>Actinomycetes</taxon>
        <taxon>Propionibacteriales</taxon>
        <taxon>Nocardioidaceae</taxon>
        <taxon>Nocardioides</taxon>
    </lineage>
</organism>
<evidence type="ECO:0000256" key="5">
    <source>
        <dbReference type="ARBA" id="ARBA00022777"/>
    </source>
</evidence>
<evidence type="ECO:0000256" key="7">
    <source>
        <dbReference type="ARBA" id="ARBA00023209"/>
    </source>
</evidence>
<comment type="caution">
    <text evidence="10">The sequence shown here is derived from an EMBL/GenBank/DDBJ whole genome shotgun (WGS) entry which is preliminary data.</text>
</comment>
<keyword evidence="6" id="KW-0067">ATP-binding</keyword>